<evidence type="ECO:0000256" key="1">
    <source>
        <dbReference type="SAM" id="Phobius"/>
    </source>
</evidence>
<name>A0A5J4U1M1_9EUKA</name>
<keyword evidence="1" id="KW-0812">Transmembrane</keyword>
<organism evidence="2 3">
    <name type="scientific">Streblomastix strix</name>
    <dbReference type="NCBI Taxonomy" id="222440"/>
    <lineage>
        <taxon>Eukaryota</taxon>
        <taxon>Metamonada</taxon>
        <taxon>Preaxostyla</taxon>
        <taxon>Oxymonadida</taxon>
        <taxon>Streblomastigidae</taxon>
        <taxon>Streblomastix</taxon>
    </lineage>
</organism>
<sequence>MFQIILIIYNGNFVVVMFKIQVLVKRMIFLRDYYLILNFVQNITTLTSEIDNAKLLATDNLKKIPNPFETYDTVDMSYYDYLVGDPLMNAGNIFSGWKVNAGFGHCEPGGILFGIPLEQRCYLTDIDASTFDSIISIWRINQEKFASYSPITVQQVFTPPDDDKVKLKFLLRAAGTISAAILERPQTFRAGIYNFIVEWNSLSQRDRTIRSTSPGYLIGTPVMINDPTMPPTIIDNMSCQKQNQLFINICSDPSGCIQVLYQY</sequence>
<keyword evidence="1" id="KW-0472">Membrane</keyword>
<gene>
    <name evidence="2" type="ORF">EZS28_040284</name>
</gene>
<accession>A0A5J4U1M1</accession>
<reference evidence="2 3" key="1">
    <citation type="submission" date="2019-03" db="EMBL/GenBank/DDBJ databases">
        <title>Single cell metagenomics reveals metabolic interactions within the superorganism composed of flagellate Streblomastix strix and complex community of Bacteroidetes bacteria on its surface.</title>
        <authorList>
            <person name="Treitli S.C."/>
            <person name="Kolisko M."/>
            <person name="Husnik F."/>
            <person name="Keeling P."/>
            <person name="Hampl V."/>
        </authorList>
    </citation>
    <scope>NUCLEOTIDE SEQUENCE [LARGE SCALE GENOMIC DNA]</scope>
    <source>
        <strain evidence="2">ST1C</strain>
    </source>
</reference>
<keyword evidence="1" id="KW-1133">Transmembrane helix</keyword>
<dbReference type="Proteomes" id="UP000324800">
    <property type="component" value="Unassembled WGS sequence"/>
</dbReference>
<dbReference type="EMBL" id="SNRW01021962">
    <property type="protein sequence ID" value="KAA6364189.1"/>
    <property type="molecule type" value="Genomic_DNA"/>
</dbReference>
<dbReference type="AlphaFoldDB" id="A0A5J4U1M1"/>
<comment type="caution">
    <text evidence="2">The sequence shown here is derived from an EMBL/GenBank/DDBJ whole genome shotgun (WGS) entry which is preliminary data.</text>
</comment>
<evidence type="ECO:0000313" key="2">
    <source>
        <dbReference type="EMBL" id="KAA6364189.1"/>
    </source>
</evidence>
<protein>
    <submittedName>
        <fullName evidence="2">Uncharacterized protein</fullName>
    </submittedName>
</protein>
<evidence type="ECO:0000313" key="3">
    <source>
        <dbReference type="Proteomes" id="UP000324800"/>
    </source>
</evidence>
<feature type="transmembrane region" description="Helical" evidence="1">
    <location>
        <begin position="6"/>
        <end position="24"/>
    </location>
</feature>
<proteinExistence type="predicted"/>